<evidence type="ECO:0000256" key="1">
    <source>
        <dbReference type="SAM" id="MobiDB-lite"/>
    </source>
</evidence>
<reference evidence="2 3" key="1">
    <citation type="journal article" date="2019" name="Nat. Ecol. Evol.">
        <title>Megaphylogeny resolves global patterns of mushroom evolution.</title>
        <authorList>
            <person name="Varga T."/>
            <person name="Krizsan K."/>
            <person name="Foldi C."/>
            <person name="Dima B."/>
            <person name="Sanchez-Garcia M."/>
            <person name="Sanchez-Ramirez S."/>
            <person name="Szollosi G.J."/>
            <person name="Szarkandi J.G."/>
            <person name="Papp V."/>
            <person name="Albert L."/>
            <person name="Andreopoulos W."/>
            <person name="Angelini C."/>
            <person name="Antonin V."/>
            <person name="Barry K.W."/>
            <person name="Bougher N.L."/>
            <person name="Buchanan P."/>
            <person name="Buyck B."/>
            <person name="Bense V."/>
            <person name="Catcheside P."/>
            <person name="Chovatia M."/>
            <person name="Cooper J."/>
            <person name="Damon W."/>
            <person name="Desjardin D."/>
            <person name="Finy P."/>
            <person name="Geml J."/>
            <person name="Haridas S."/>
            <person name="Hughes K."/>
            <person name="Justo A."/>
            <person name="Karasinski D."/>
            <person name="Kautmanova I."/>
            <person name="Kiss B."/>
            <person name="Kocsube S."/>
            <person name="Kotiranta H."/>
            <person name="LaButti K.M."/>
            <person name="Lechner B.E."/>
            <person name="Liimatainen K."/>
            <person name="Lipzen A."/>
            <person name="Lukacs Z."/>
            <person name="Mihaltcheva S."/>
            <person name="Morgado L.N."/>
            <person name="Niskanen T."/>
            <person name="Noordeloos M.E."/>
            <person name="Ohm R.A."/>
            <person name="Ortiz-Santana B."/>
            <person name="Ovrebo C."/>
            <person name="Racz N."/>
            <person name="Riley R."/>
            <person name="Savchenko A."/>
            <person name="Shiryaev A."/>
            <person name="Soop K."/>
            <person name="Spirin V."/>
            <person name="Szebenyi C."/>
            <person name="Tomsovsky M."/>
            <person name="Tulloss R.E."/>
            <person name="Uehling J."/>
            <person name="Grigoriev I.V."/>
            <person name="Vagvolgyi C."/>
            <person name="Papp T."/>
            <person name="Martin F.M."/>
            <person name="Miettinen O."/>
            <person name="Hibbett D.S."/>
            <person name="Nagy L.G."/>
        </authorList>
    </citation>
    <scope>NUCLEOTIDE SEQUENCE [LARGE SCALE GENOMIC DNA]</scope>
    <source>
        <strain evidence="2 3">HHB13444</strain>
    </source>
</reference>
<evidence type="ECO:0000313" key="3">
    <source>
        <dbReference type="Proteomes" id="UP000308197"/>
    </source>
</evidence>
<dbReference type="EMBL" id="ML211042">
    <property type="protein sequence ID" value="TFK90572.1"/>
    <property type="molecule type" value="Genomic_DNA"/>
</dbReference>
<protein>
    <submittedName>
        <fullName evidence="2">Uncharacterized protein</fullName>
    </submittedName>
</protein>
<name>A0A5C3PMN7_9APHY</name>
<sequence>MSDTFFDDMDIALLAENSPVFTSTPLPSSTTARKRTRTDAGLPQEVEEQLTSDLPRSTNQNLLVMARHIAESAKLTAQQSGELDVFATDTIHVQNMHIFAMILALNNRVDRLVPPPSAFALSADFMANLKSYAHGVIFSSKIALYKGTIPQNHLLDIVKRFRWGLPEGIENDTAKWKVVKKQAGTDLTAVRRKVKLQIIASMRAKKAVDHWTIYDLAAACIKGTDYKITVPLLARIALMRGVYSNPENRGDNYWDQVDVRLAQVADKAKGNAEHVTRLFKHFLDKDRKEHGAGTDLLVDENEVDNIQENIDHAIEERNRLLAANPRQAAAEADEPEEQEERGEQS</sequence>
<feature type="compositionally biased region" description="Acidic residues" evidence="1">
    <location>
        <begin position="331"/>
        <end position="345"/>
    </location>
</feature>
<feature type="region of interest" description="Disordered" evidence="1">
    <location>
        <begin position="22"/>
        <end position="52"/>
    </location>
</feature>
<feature type="compositionally biased region" description="Polar residues" evidence="1">
    <location>
        <begin position="22"/>
        <end position="31"/>
    </location>
</feature>
<organism evidence="2 3">
    <name type="scientific">Polyporus arcularius HHB13444</name>
    <dbReference type="NCBI Taxonomy" id="1314778"/>
    <lineage>
        <taxon>Eukaryota</taxon>
        <taxon>Fungi</taxon>
        <taxon>Dikarya</taxon>
        <taxon>Basidiomycota</taxon>
        <taxon>Agaricomycotina</taxon>
        <taxon>Agaricomycetes</taxon>
        <taxon>Polyporales</taxon>
        <taxon>Polyporaceae</taxon>
        <taxon>Polyporus</taxon>
    </lineage>
</organism>
<evidence type="ECO:0000313" key="2">
    <source>
        <dbReference type="EMBL" id="TFK90572.1"/>
    </source>
</evidence>
<feature type="region of interest" description="Disordered" evidence="1">
    <location>
        <begin position="320"/>
        <end position="345"/>
    </location>
</feature>
<proteinExistence type="predicted"/>
<gene>
    <name evidence="2" type="ORF">K466DRAFT_596839</name>
</gene>
<dbReference type="Proteomes" id="UP000308197">
    <property type="component" value="Unassembled WGS sequence"/>
</dbReference>
<accession>A0A5C3PMN7</accession>
<keyword evidence="3" id="KW-1185">Reference proteome</keyword>
<dbReference type="InParanoid" id="A0A5C3PMN7"/>
<dbReference type="AlphaFoldDB" id="A0A5C3PMN7"/>